<dbReference type="Proteomes" id="UP000198625">
    <property type="component" value="Unassembled WGS sequence"/>
</dbReference>
<organism evidence="6 7">
    <name type="scientific">Proteiniborus ethanoligenes</name>
    <dbReference type="NCBI Taxonomy" id="415015"/>
    <lineage>
        <taxon>Bacteria</taxon>
        <taxon>Bacillati</taxon>
        <taxon>Bacillota</taxon>
        <taxon>Clostridia</taxon>
        <taxon>Eubacteriales</taxon>
        <taxon>Proteiniborus</taxon>
    </lineage>
</organism>
<dbReference type="InterPro" id="IPR040644">
    <property type="entry name" value="HydF_tetramer"/>
</dbReference>
<feature type="domain" description="Hydrogen maturase F dimerization" evidence="4">
    <location>
        <begin position="177"/>
        <end position="274"/>
    </location>
</feature>
<evidence type="ECO:0000259" key="5">
    <source>
        <dbReference type="Pfam" id="PF18133"/>
    </source>
</evidence>
<dbReference type="Gene3D" id="3.40.50.300">
    <property type="entry name" value="P-loop containing nucleotide triphosphate hydrolases"/>
    <property type="match status" value="1"/>
</dbReference>
<dbReference type="NCBIfam" id="TIGR03918">
    <property type="entry name" value="GTP_HydF"/>
    <property type="match status" value="1"/>
</dbReference>
<dbReference type="Pfam" id="PF18133">
    <property type="entry name" value="HydF_tetramer"/>
    <property type="match status" value="1"/>
</dbReference>
<evidence type="ECO:0000259" key="4">
    <source>
        <dbReference type="Pfam" id="PF18128"/>
    </source>
</evidence>
<dbReference type="GO" id="GO:0005525">
    <property type="term" value="F:GTP binding"/>
    <property type="evidence" value="ECO:0007669"/>
    <property type="project" value="UniProtKB-KW"/>
</dbReference>
<dbReference type="Gene3D" id="3.40.50.11410">
    <property type="match status" value="1"/>
</dbReference>
<sequence length="398" mass="44391">MQKTPIASRKHVSLFGNVNAGKSSLFNAILGQDAAIVSSQPGTTTDPVVKAMELIPFGPIALVDTAGFEDISQVGKQRMKRTNDILNRTDLAIYVVDASAFDEDNHKKTVRLFKEKSIPYILVFTKWDMVPEIEKSQLKSKYKDSIFVDSSNENDVSLLKRKIAQELEKLQDEDETIVGNLLEENSTVILVVPIDSAAPKGRLILPQVQLIRDCLDHNIKCFVTKESELPEALKELKKIDLVVTDSQIFKLVSTIVPKEIPLTSFSMLLARQKGDIGLLIEGAEKIHSLENNSKILMAEACTHNHTHEDIGRVKIPALMKKYTGKELSFDYCVGYDFPDNLEEYHMVVHCGGCMLNKKAVTNRLAICKDKNIPVTNYGVLLAHLNGILPRCSEIFNKA</sequence>
<dbReference type="RefSeq" id="WP_176967889.1">
    <property type="nucleotide sequence ID" value="NZ_FNQE01000011.1"/>
</dbReference>
<evidence type="ECO:0000256" key="1">
    <source>
        <dbReference type="ARBA" id="ARBA00022741"/>
    </source>
</evidence>
<dbReference type="InterPro" id="IPR041606">
    <property type="entry name" value="HydF_dimer"/>
</dbReference>
<dbReference type="GO" id="GO:0002098">
    <property type="term" value="P:tRNA wobble uridine modification"/>
    <property type="evidence" value="ECO:0007669"/>
    <property type="project" value="TreeGrafter"/>
</dbReference>
<evidence type="ECO:0000256" key="2">
    <source>
        <dbReference type="ARBA" id="ARBA00023134"/>
    </source>
</evidence>
<evidence type="ECO:0000313" key="7">
    <source>
        <dbReference type="Proteomes" id="UP000198625"/>
    </source>
</evidence>
<dbReference type="EMBL" id="FNQE01000011">
    <property type="protein sequence ID" value="SDY92187.1"/>
    <property type="molecule type" value="Genomic_DNA"/>
</dbReference>
<dbReference type="Gene3D" id="3.40.50.11420">
    <property type="match status" value="1"/>
</dbReference>
<evidence type="ECO:0000259" key="3">
    <source>
        <dbReference type="Pfam" id="PF01926"/>
    </source>
</evidence>
<dbReference type="SUPFAM" id="SSF52540">
    <property type="entry name" value="P-loop containing nucleoside triphosphate hydrolases"/>
    <property type="match status" value="1"/>
</dbReference>
<keyword evidence="7" id="KW-1185">Reference proteome</keyword>
<dbReference type="InterPro" id="IPR005225">
    <property type="entry name" value="Small_GTP-bd"/>
</dbReference>
<name>A0A1H3NTD8_9FIRM</name>
<reference evidence="6 7" key="1">
    <citation type="submission" date="2016-10" db="EMBL/GenBank/DDBJ databases">
        <authorList>
            <person name="de Groot N.N."/>
        </authorList>
    </citation>
    <scope>NUCLEOTIDE SEQUENCE [LARGE SCALE GENOMIC DNA]</scope>
    <source>
        <strain evidence="6 7">DSM 21650</strain>
    </source>
</reference>
<dbReference type="InterPro" id="IPR006073">
    <property type="entry name" value="GTP-bd"/>
</dbReference>
<feature type="domain" description="Hydrogen maturase F tetramerization" evidence="5">
    <location>
        <begin position="279"/>
        <end position="391"/>
    </location>
</feature>
<dbReference type="STRING" id="415015.SAMN05660462_01249"/>
<dbReference type="InterPro" id="IPR027417">
    <property type="entry name" value="P-loop_NTPase"/>
</dbReference>
<evidence type="ECO:0000313" key="6">
    <source>
        <dbReference type="EMBL" id="SDY92187.1"/>
    </source>
</evidence>
<dbReference type="AlphaFoldDB" id="A0A1H3NTD8"/>
<proteinExistence type="predicted"/>
<keyword evidence="1" id="KW-0547">Nucleotide-binding</keyword>
<protein>
    <submittedName>
        <fullName evidence="6">Iron-only hydrogenase maturation protein HydF</fullName>
    </submittedName>
</protein>
<dbReference type="NCBIfam" id="TIGR00231">
    <property type="entry name" value="small_GTP"/>
    <property type="match status" value="1"/>
</dbReference>
<dbReference type="CDD" id="cd00880">
    <property type="entry name" value="Era_like"/>
    <property type="match status" value="1"/>
</dbReference>
<dbReference type="GO" id="GO:0030488">
    <property type="term" value="P:tRNA methylation"/>
    <property type="evidence" value="ECO:0007669"/>
    <property type="project" value="TreeGrafter"/>
</dbReference>
<dbReference type="PANTHER" id="PTHR42714:SF6">
    <property type="entry name" value="TRANSLATION INITIATION FACTOR IF-2"/>
    <property type="match status" value="1"/>
</dbReference>
<keyword evidence="2" id="KW-0342">GTP-binding</keyword>
<dbReference type="InterPro" id="IPR023873">
    <property type="entry name" value="FeFe-hyd_GTPase_HydF"/>
</dbReference>
<accession>A0A1H3NTD8</accession>
<dbReference type="PANTHER" id="PTHR42714">
    <property type="entry name" value="TRNA MODIFICATION GTPASE GTPBP3"/>
    <property type="match status" value="1"/>
</dbReference>
<dbReference type="Pfam" id="PF18128">
    <property type="entry name" value="HydF_dimer"/>
    <property type="match status" value="1"/>
</dbReference>
<gene>
    <name evidence="6" type="ORF">SAMN05660462_01249</name>
</gene>
<dbReference type="GO" id="GO:0005737">
    <property type="term" value="C:cytoplasm"/>
    <property type="evidence" value="ECO:0007669"/>
    <property type="project" value="TreeGrafter"/>
</dbReference>
<feature type="domain" description="G" evidence="3">
    <location>
        <begin position="12"/>
        <end position="126"/>
    </location>
</feature>
<dbReference type="Pfam" id="PF01926">
    <property type="entry name" value="MMR_HSR1"/>
    <property type="match status" value="1"/>
</dbReference>